<evidence type="ECO:0000313" key="2">
    <source>
        <dbReference type="Proteomes" id="UP000023152"/>
    </source>
</evidence>
<dbReference type="EMBL" id="ASPP01022953">
    <property type="protein sequence ID" value="ETO10948.1"/>
    <property type="molecule type" value="Genomic_DNA"/>
</dbReference>
<protein>
    <submittedName>
        <fullName evidence="1">Uncharacterized protein</fullName>
    </submittedName>
</protein>
<dbReference type="Proteomes" id="UP000023152">
    <property type="component" value="Unassembled WGS sequence"/>
</dbReference>
<gene>
    <name evidence="1" type="ORF">RFI_26430</name>
</gene>
<keyword evidence="2" id="KW-1185">Reference proteome</keyword>
<evidence type="ECO:0000313" key="1">
    <source>
        <dbReference type="EMBL" id="ETO10948.1"/>
    </source>
</evidence>
<dbReference type="AlphaFoldDB" id="X6MAD0"/>
<reference evidence="1 2" key="1">
    <citation type="journal article" date="2013" name="Curr. Biol.">
        <title>The Genome of the Foraminiferan Reticulomyxa filosa.</title>
        <authorList>
            <person name="Glockner G."/>
            <person name="Hulsmann N."/>
            <person name="Schleicher M."/>
            <person name="Noegel A.A."/>
            <person name="Eichinger L."/>
            <person name="Gallinger C."/>
            <person name="Pawlowski J."/>
            <person name="Sierra R."/>
            <person name="Euteneuer U."/>
            <person name="Pillet L."/>
            <person name="Moustafa A."/>
            <person name="Platzer M."/>
            <person name="Groth M."/>
            <person name="Szafranski K."/>
            <person name="Schliwa M."/>
        </authorList>
    </citation>
    <scope>NUCLEOTIDE SEQUENCE [LARGE SCALE GENOMIC DNA]</scope>
</reference>
<comment type="caution">
    <text evidence="1">The sequence shown here is derived from an EMBL/GenBank/DDBJ whole genome shotgun (WGS) entry which is preliminary data.</text>
</comment>
<organism evidence="1 2">
    <name type="scientific">Reticulomyxa filosa</name>
    <dbReference type="NCBI Taxonomy" id="46433"/>
    <lineage>
        <taxon>Eukaryota</taxon>
        <taxon>Sar</taxon>
        <taxon>Rhizaria</taxon>
        <taxon>Retaria</taxon>
        <taxon>Foraminifera</taxon>
        <taxon>Monothalamids</taxon>
        <taxon>Reticulomyxidae</taxon>
        <taxon>Reticulomyxa</taxon>
    </lineage>
</organism>
<sequence>MEEKYPEETRVNETSKISATNKKLKRYYQSQNKLIPLFDDLGQHIDLLHSIGSFDSAATIHIPLRKIVNLFHHINDDDDKSNNDIEYLWSAVINELHISQWDTDDTKYIIYSTNELLLLDGFDEIQMKLKKTTF</sequence>
<proteinExistence type="predicted"/>
<name>X6MAD0_RETFI</name>
<accession>X6MAD0</accession>